<accession>A0A4Y2B2S8</accession>
<dbReference type="EMBL" id="BGPR01000046">
    <property type="protein sequence ID" value="GBL86137.1"/>
    <property type="molecule type" value="Genomic_DNA"/>
</dbReference>
<comment type="caution">
    <text evidence="1">The sequence shown here is derived from an EMBL/GenBank/DDBJ whole genome shotgun (WGS) entry which is preliminary data.</text>
</comment>
<proteinExistence type="predicted"/>
<organism evidence="1 2">
    <name type="scientific">Araneus ventricosus</name>
    <name type="common">Orbweaver spider</name>
    <name type="synonym">Epeira ventricosa</name>
    <dbReference type="NCBI Taxonomy" id="182803"/>
    <lineage>
        <taxon>Eukaryota</taxon>
        <taxon>Metazoa</taxon>
        <taxon>Ecdysozoa</taxon>
        <taxon>Arthropoda</taxon>
        <taxon>Chelicerata</taxon>
        <taxon>Arachnida</taxon>
        <taxon>Araneae</taxon>
        <taxon>Araneomorphae</taxon>
        <taxon>Entelegynae</taxon>
        <taxon>Araneoidea</taxon>
        <taxon>Araneidae</taxon>
        <taxon>Araneus</taxon>
    </lineage>
</organism>
<evidence type="ECO:0000313" key="1">
    <source>
        <dbReference type="EMBL" id="GBL86137.1"/>
    </source>
</evidence>
<protein>
    <submittedName>
        <fullName evidence="1">Uncharacterized protein</fullName>
    </submittedName>
</protein>
<evidence type="ECO:0000313" key="2">
    <source>
        <dbReference type="Proteomes" id="UP000499080"/>
    </source>
</evidence>
<reference evidence="1 2" key="1">
    <citation type="journal article" date="2019" name="Sci. Rep.">
        <title>Orb-weaving spider Araneus ventricosus genome elucidates the spidroin gene catalogue.</title>
        <authorList>
            <person name="Kono N."/>
            <person name="Nakamura H."/>
            <person name="Ohtoshi R."/>
            <person name="Moran D.A.P."/>
            <person name="Shinohara A."/>
            <person name="Yoshida Y."/>
            <person name="Fujiwara M."/>
            <person name="Mori M."/>
            <person name="Tomita M."/>
            <person name="Arakawa K."/>
        </authorList>
    </citation>
    <scope>NUCLEOTIDE SEQUENCE [LARGE SCALE GENOMIC DNA]</scope>
</reference>
<gene>
    <name evidence="1" type="ORF">AVEN_89163_1</name>
</gene>
<name>A0A4Y2B2S8_ARAVE</name>
<sequence>MSSLYQMKHWKRSLFAVMRLDGKRAIHSEMEFKLISLKAILFRSKKKLVMDLNSSHVTKCLTNGASLPNFYYTITWGYFGHNHQLYNEHDKRYEIRTMLRFFP</sequence>
<keyword evidence="2" id="KW-1185">Reference proteome</keyword>
<dbReference type="Proteomes" id="UP000499080">
    <property type="component" value="Unassembled WGS sequence"/>
</dbReference>
<dbReference type="AlphaFoldDB" id="A0A4Y2B2S8"/>